<dbReference type="Gene3D" id="1.10.10.10">
    <property type="entry name" value="Winged helix-like DNA-binding domain superfamily/Winged helix DNA-binding domain"/>
    <property type="match status" value="1"/>
</dbReference>
<dbReference type="InterPro" id="IPR050389">
    <property type="entry name" value="LysR-type_TF"/>
</dbReference>
<evidence type="ECO:0000256" key="3">
    <source>
        <dbReference type="ARBA" id="ARBA00023125"/>
    </source>
</evidence>
<dbReference type="InterPro" id="IPR000847">
    <property type="entry name" value="LysR_HTH_N"/>
</dbReference>
<evidence type="ECO:0000313" key="7">
    <source>
        <dbReference type="Proteomes" id="UP001162905"/>
    </source>
</evidence>
<name>A0ABS9I296_9PSED</name>
<keyword evidence="7" id="KW-1185">Reference proteome</keyword>
<dbReference type="SUPFAM" id="SSF46785">
    <property type="entry name" value="Winged helix' DNA-binding domain"/>
    <property type="match status" value="1"/>
</dbReference>
<evidence type="ECO:0000256" key="2">
    <source>
        <dbReference type="ARBA" id="ARBA00023015"/>
    </source>
</evidence>
<keyword evidence="2" id="KW-0805">Transcription regulation</keyword>
<evidence type="ECO:0000256" key="4">
    <source>
        <dbReference type="ARBA" id="ARBA00023163"/>
    </source>
</evidence>
<dbReference type="PANTHER" id="PTHR30118">
    <property type="entry name" value="HTH-TYPE TRANSCRIPTIONAL REGULATOR LEUO-RELATED"/>
    <property type="match status" value="1"/>
</dbReference>
<dbReference type="InterPro" id="IPR036388">
    <property type="entry name" value="WH-like_DNA-bd_sf"/>
</dbReference>
<comment type="similarity">
    <text evidence="1">Belongs to the LysR transcriptional regulatory family.</text>
</comment>
<dbReference type="RefSeq" id="WP_237250872.1">
    <property type="nucleotide sequence ID" value="NZ_JAKJXH010000004.1"/>
</dbReference>
<evidence type="ECO:0000259" key="5">
    <source>
        <dbReference type="PROSITE" id="PS50931"/>
    </source>
</evidence>
<sequence>MTRYDLRKVDFSLLIIFETLMQEHNLTLAGEKLFMCQSAIGVAVSRLRQLFDDPLFVRLGKTLEPTIKATEILQNLTPVINTMAAVLRNAGDFDPETRSPFFKTGFSGNLANAAFDSSHPSFYVK</sequence>
<dbReference type="PANTHER" id="PTHR30118:SF15">
    <property type="entry name" value="TRANSCRIPTIONAL REGULATORY PROTEIN"/>
    <property type="match status" value="1"/>
</dbReference>
<proteinExistence type="inferred from homology"/>
<dbReference type="Pfam" id="PF00126">
    <property type="entry name" value="HTH_1"/>
    <property type="match status" value="1"/>
</dbReference>
<reference evidence="6" key="1">
    <citation type="submission" date="2022-01" db="EMBL/GenBank/DDBJ databases">
        <title>Pseudomonas sp. nov. isolated from Antarctic regolith.</title>
        <authorList>
            <person name="Novakova D."/>
            <person name="Sedlar K."/>
        </authorList>
    </citation>
    <scope>NUCLEOTIDE SEQUENCE</scope>
    <source>
        <strain evidence="6">P2647</strain>
    </source>
</reference>
<organism evidence="6 7">
    <name type="scientific">Pseudomonas petrae</name>
    <dbReference type="NCBI Taxonomy" id="2912190"/>
    <lineage>
        <taxon>Bacteria</taxon>
        <taxon>Pseudomonadati</taxon>
        <taxon>Pseudomonadota</taxon>
        <taxon>Gammaproteobacteria</taxon>
        <taxon>Pseudomonadales</taxon>
        <taxon>Pseudomonadaceae</taxon>
        <taxon>Pseudomonas</taxon>
    </lineage>
</organism>
<dbReference type="EMBL" id="JAKJXH010000004">
    <property type="protein sequence ID" value="MCF7541660.1"/>
    <property type="molecule type" value="Genomic_DNA"/>
</dbReference>
<keyword evidence="3" id="KW-0238">DNA-binding</keyword>
<dbReference type="Proteomes" id="UP001162905">
    <property type="component" value="Unassembled WGS sequence"/>
</dbReference>
<dbReference type="PROSITE" id="PS50931">
    <property type="entry name" value="HTH_LYSR"/>
    <property type="match status" value="1"/>
</dbReference>
<keyword evidence="4" id="KW-0804">Transcription</keyword>
<accession>A0ABS9I296</accession>
<gene>
    <name evidence="6" type="ORF">L4G47_05425</name>
</gene>
<evidence type="ECO:0000256" key="1">
    <source>
        <dbReference type="ARBA" id="ARBA00009437"/>
    </source>
</evidence>
<evidence type="ECO:0000313" key="6">
    <source>
        <dbReference type="EMBL" id="MCF7541660.1"/>
    </source>
</evidence>
<dbReference type="InterPro" id="IPR036390">
    <property type="entry name" value="WH_DNA-bd_sf"/>
</dbReference>
<feature type="domain" description="HTH lysR-type" evidence="5">
    <location>
        <begin position="9"/>
        <end position="66"/>
    </location>
</feature>
<comment type="caution">
    <text evidence="6">The sequence shown here is derived from an EMBL/GenBank/DDBJ whole genome shotgun (WGS) entry which is preliminary data.</text>
</comment>
<protein>
    <submittedName>
        <fullName evidence="6">LysR family transcriptional regulator</fullName>
    </submittedName>
</protein>